<dbReference type="Pfam" id="PF04115">
    <property type="entry name" value="Ureidogly_lyase"/>
    <property type="match status" value="2"/>
</dbReference>
<name>A0A914UPL4_9BILA</name>
<protein>
    <submittedName>
        <fullName evidence="6">Uncharacterized protein</fullName>
    </submittedName>
</protein>
<dbReference type="GO" id="GO:0004848">
    <property type="term" value="F:ureidoglycolate hydrolase activity"/>
    <property type="evidence" value="ECO:0007669"/>
    <property type="project" value="InterPro"/>
</dbReference>
<keyword evidence="3" id="KW-0456">Lyase</keyword>
<reference evidence="6" key="1">
    <citation type="submission" date="2022-11" db="UniProtKB">
        <authorList>
            <consortium name="WormBaseParasite"/>
        </authorList>
    </citation>
    <scope>IDENTIFICATION</scope>
</reference>
<dbReference type="Gene3D" id="2.60.120.480">
    <property type="entry name" value="Ureidoglycolate hydrolase"/>
    <property type="match status" value="2"/>
</dbReference>
<accession>A0A914UPL4</accession>
<dbReference type="GO" id="GO:0000256">
    <property type="term" value="P:allantoin catabolic process"/>
    <property type="evidence" value="ECO:0007669"/>
    <property type="project" value="InterPro"/>
</dbReference>
<dbReference type="GO" id="GO:0006144">
    <property type="term" value="P:purine nucleobase metabolic process"/>
    <property type="evidence" value="ECO:0007669"/>
    <property type="project" value="UniProtKB-KW"/>
</dbReference>
<evidence type="ECO:0000256" key="1">
    <source>
        <dbReference type="ARBA" id="ARBA00011738"/>
    </source>
</evidence>
<dbReference type="PANTHER" id="PTHR21221:SF1">
    <property type="entry name" value="UREIDOGLYCOLATE LYASE"/>
    <property type="match status" value="1"/>
</dbReference>
<evidence type="ECO:0000256" key="2">
    <source>
        <dbReference type="ARBA" id="ARBA00022631"/>
    </source>
</evidence>
<dbReference type="Proteomes" id="UP000887566">
    <property type="component" value="Unplaced"/>
</dbReference>
<dbReference type="GO" id="GO:0050385">
    <property type="term" value="F:ureidoglycolate lyase activity"/>
    <property type="evidence" value="ECO:0007669"/>
    <property type="project" value="UniProtKB-EC"/>
</dbReference>
<comment type="catalytic activity">
    <reaction evidence="4">
        <text>(S)-ureidoglycolate = urea + glyoxylate</text>
        <dbReference type="Rhea" id="RHEA:11304"/>
        <dbReference type="ChEBI" id="CHEBI:16199"/>
        <dbReference type="ChEBI" id="CHEBI:36655"/>
        <dbReference type="ChEBI" id="CHEBI:57296"/>
        <dbReference type="EC" id="4.3.2.3"/>
    </reaction>
</comment>
<dbReference type="AlphaFoldDB" id="A0A914UPL4"/>
<evidence type="ECO:0000313" key="6">
    <source>
        <dbReference type="WBParaSite" id="PSAMB.scaffold115size76853.g2184.t1"/>
    </source>
</evidence>
<comment type="subunit">
    <text evidence="1">Homodimer.</text>
</comment>
<dbReference type="InterPro" id="IPR007247">
    <property type="entry name" value="Ureidogly_lyase"/>
</dbReference>
<sequence>MPSFKPSKELISAVQQAATMAPDGRKYIDIPYVLATEENLAGFAKFVALDDKSEKQVNCVKWPSPNGRPVDGGMGGGFDEDEFVFRWTDDGVCRAETENVQGGFACGNEKDGAIWAMEANNHPDGDQIFWPLDGQPMIVVLSKHADEATVDPRTFAAFYLDGTKGINVLAGVYHLVAFPVASKSAKVLSKQRKVHASVDLNFLHDFDVYVRIPNFKTAPETVELPELVKNAGPTSPELQRPKLPKTFARSLKAEEATNENFKAYGKLVKTPNDSHDVEILRWPSKKRPVHLGKEAGAAVHQFSLTWEDNEVIFNGIEGAIKGAKGKPGVTFDPNTNQYHIKPFLCRPDGGFFIYPISLQPYILVVAETDPTTKEPKEDTLAAFIIPNGQGVVLPAISWHSPPVPLHENVKLQFREKINAVAGNVKIDIAEECGSPLVVLVD</sequence>
<proteinExistence type="predicted"/>
<evidence type="ECO:0000256" key="3">
    <source>
        <dbReference type="ARBA" id="ARBA00023239"/>
    </source>
</evidence>
<evidence type="ECO:0000256" key="4">
    <source>
        <dbReference type="ARBA" id="ARBA00047684"/>
    </source>
</evidence>
<dbReference type="PANTHER" id="PTHR21221">
    <property type="entry name" value="UREIDOGLYCOLATE HYDROLASE"/>
    <property type="match status" value="1"/>
</dbReference>
<dbReference type="InterPro" id="IPR024060">
    <property type="entry name" value="Ureidoglycolate_lyase_dom_sf"/>
</dbReference>
<dbReference type="WBParaSite" id="PSAMB.scaffold115size76853.g2184.t1">
    <property type="protein sequence ID" value="PSAMB.scaffold115size76853.g2184.t1"/>
    <property type="gene ID" value="PSAMB.scaffold115size76853.g2184"/>
</dbReference>
<organism evidence="5 6">
    <name type="scientific">Plectus sambesii</name>
    <dbReference type="NCBI Taxonomy" id="2011161"/>
    <lineage>
        <taxon>Eukaryota</taxon>
        <taxon>Metazoa</taxon>
        <taxon>Ecdysozoa</taxon>
        <taxon>Nematoda</taxon>
        <taxon>Chromadorea</taxon>
        <taxon>Plectida</taxon>
        <taxon>Plectina</taxon>
        <taxon>Plectoidea</taxon>
        <taxon>Plectidae</taxon>
        <taxon>Plectus</taxon>
    </lineage>
</organism>
<keyword evidence="5" id="KW-1185">Reference proteome</keyword>
<dbReference type="SUPFAM" id="SSF51182">
    <property type="entry name" value="RmlC-like cupins"/>
    <property type="match status" value="2"/>
</dbReference>
<evidence type="ECO:0000313" key="5">
    <source>
        <dbReference type="Proteomes" id="UP000887566"/>
    </source>
</evidence>
<keyword evidence="2" id="KW-0659">Purine metabolism</keyword>
<dbReference type="InterPro" id="IPR011051">
    <property type="entry name" value="RmlC_Cupin_sf"/>
</dbReference>